<organism evidence="2 3">
    <name type="scientific">Streptomyces sp. 900105755</name>
    <dbReference type="NCBI Taxonomy" id="3154389"/>
    <lineage>
        <taxon>Bacteria</taxon>
        <taxon>Bacillati</taxon>
        <taxon>Actinomycetota</taxon>
        <taxon>Actinomycetes</taxon>
        <taxon>Kitasatosporales</taxon>
        <taxon>Streptomycetaceae</taxon>
        <taxon>Streptomyces</taxon>
    </lineage>
</organism>
<dbReference type="RefSeq" id="WP_351961077.1">
    <property type="nucleotide sequence ID" value="NZ_JBEOZM010000025.1"/>
</dbReference>
<comment type="caution">
    <text evidence="2">The sequence shown here is derived from an EMBL/GenBank/DDBJ whole genome shotgun (WGS) entry which is preliminary data.</text>
</comment>
<evidence type="ECO:0000256" key="1">
    <source>
        <dbReference type="SAM" id="MobiDB-lite"/>
    </source>
</evidence>
<evidence type="ECO:0000313" key="3">
    <source>
        <dbReference type="Proteomes" id="UP001490365"/>
    </source>
</evidence>
<dbReference type="EMBL" id="JBEOZM010000025">
    <property type="protein sequence ID" value="MER6272772.1"/>
    <property type="molecule type" value="Genomic_DNA"/>
</dbReference>
<accession>A0ABV1TT39</accession>
<proteinExistence type="predicted"/>
<dbReference type="Proteomes" id="UP001490365">
    <property type="component" value="Unassembled WGS sequence"/>
</dbReference>
<evidence type="ECO:0000313" key="2">
    <source>
        <dbReference type="EMBL" id="MER6272772.1"/>
    </source>
</evidence>
<reference evidence="2 3" key="1">
    <citation type="submission" date="2024-06" db="EMBL/GenBank/DDBJ databases">
        <title>The Natural Products Discovery Center: Release of the First 8490 Sequenced Strains for Exploring Actinobacteria Biosynthetic Diversity.</title>
        <authorList>
            <person name="Kalkreuter E."/>
            <person name="Kautsar S.A."/>
            <person name="Yang D."/>
            <person name="Bader C.D."/>
            <person name="Teijaro C.N."/>
            <person name="Fluegel L."/>
            <person name="Davis C.M."/>
            <person name="Simpson J.R."/>
            <person name="Lauterbach L."/>
            <person name="Steele A.D."/>
            <person name="Gui C."/>
            <person name="Meng S."/>
            <person name="Li G."/>
            <person name="Viehrig K."/>
            <person name="Ye F."/>
            <person name="Su P."/>
            <person name="Kiefer A.F."/>
            <person name="Nichols A."/>
            <person name="Cepeda A.J."/>
            <person name="Yan W."/>
            <person name="Fan B."/>
            <person name="Jiang Y."/>
            <person name="Adhikari A."/>
            <person name="Zheng C.-J."/>
            <person name="Schuster L."/>
            <person name="Cowan T.M."/>
            <person name="Smanski M.J."/>
            <person name="Chevrette M.G."/>
            <person name="De Carvalho L.P.S."/>
            <person name="Shen B."/>
        </authorList>
    </citation>
    <scope>NUCLEOTIDE SEQUENCE [LARGE SCALE GENOMIC DNA]</scope>
    <source>
        <strain evidence="2 3">NPDC001694</strain>
    </source>
</reference>
<gene>
    <name evidence="2" type="ORF">ABT211_36710</name>
</gene>
<sequence length="362" mass="38851">MPTAPSGLHPMVSRLTRLLPPPRTAVQPQPWEEARAAYGTTMPRDFQDFVGTYGYGSLDDVLRVFPPGKWGQEIPDPAMRALPSVAEGVLRTFQGTVRVPAWPAEGALLSWGTTPVGDDLLWRRRGSDPDLWPVVVVGHRSGTALELPCTMVAFVVRMLGDPIDRPADITGIAGHPHSRYLNARDEAALDDAGENPWEHLDDFWAAREEERASGPSVTWAEGPGRHRADNPPVPRLTVQGFGPDGDELRVSATLDVALDAPVTATVRIGGPTGDVLRLAGLPVALSGGAGDHSALDVRLPAAMNDTGMTWHELVGAMTHESESRLSVSVEDPAIGAVRARHGIVTGAGMQESEVNRAWGEWP</sequence>
<keyword evidence="3" id="KW-1185">Reference proteome</keyword>
<protein>
    <recommendedName>
        <fullName evidence="4">Knr4/Smi1-like domain-containing protein</fullName>
    </recommendedName>
</protein>
<evidence type="ECO:0008006" key="4">
    <source>
        <dbReference type="Google" id="ProtNLM"/>
    </source>
</evidence>
<name>A0ABV1TT39_9ACTN</name>
<feature type="region of interest" description="Disordered" evidence="1">
    <location>
        <begin position="214"/>
        <end position="234"/>
    </location>
</feature>